<proteinExistence type="predicted"/>
<evidence type="ECO:0000313" key="2">
    <source>
        <dbReference type="EMBL" id="MCQ4119705.1"/>
    </source>
</evidence>
<name>A0ABT1QBR3_9NOCA</name>
<sequence length="81" mass="8967">MPNQSGHPQSLRQVQDCATAMRRWLATDDNSAALMAHLRAEPVDAAWLSTYRRLHRDLTRAVGTAHRTDAPEPAHTPGTPN</sequence>
<organism evidence="2 3">
    <name type="scientific">Rhodococcus tibetensis</name>
    <dbReference type="NCBI Taxonomy" id="2965064"/>
    <lineage>
        <taxon>Bacteria</taxon>
        <taxon>Bacillati</taxon>
        <taxon>Actinomycetota</taxon>
        <taxon>Actinomycetes</taxon>
        <taxon>Mycobacteriales</taxon>
        <taxon>Nocardiaceae</taxon>
        <taxon>Rhodococcus</taxon>
    </lineage>
</organism>
<accession>A0ABT1QBR3</accession>
<comment type="caution">
    <text evidence="2">The sequence shown here is derived from an EMBL/GenBank/DDBJ whole genome shotgun (WGS) entry which is preliminary data.</text>
</comment>
<keyword evidence="3" id="KW-1185">Reference proteome</keyword>
<dbReference type="RefSeq" id="WP_255968129.1">
    <property type="nucleotide sequence ID" value="NZ_JANFQF010000007.1"/>
</dbReference>
<feature type="region of interest" description="Disordered" evidence="1">
    <location>
        <begin position="62"/>
        <end position="81"/>
    </location>
</feature>
<evidence type="ECO:0000256" key="1">
    <source>
        <dbReference type="SAM" id="MobiDB-lite"/>
    </source>
</evidence>
<reference evidence="2 3" key="1">
    <citation type="submission" date="2022-07" db="EMBL/GenBank/DDBJ databases">
        <title>Degradation activity of malathion, p-nitrophenol and potential low-temperature adaptation strategy of Rhodococcus sp. FXJ9.536.</title>
        <authorList>
            <person name="Huang J."/>
            <person name="Huang Y."/>
        </authorList>
    </citation>
    <scope>NUCLEOTIDE SEQUENCE [LARGE SCALE GENOMIC DNA]</scope>
    <source>
        <strain evidence="2 3">FXJ9.536</strain>
    </source>
</reference>
<evidence type="ECO:0000313" key="3">
    <source>
        <dbReference type="Proteomes" id="UP001524501"/>
    </source>
</evidence>
<dbReference type="Proteomes" id="UP001524501">
    <property type="component" value="Unassembled WGS sequence"/>
</dbReference>
<dbReference type="EMBL" id="JANFQF010000007">
    <property type="protein sequence ID" value="MCQ4119705.1"/>
    <property type="molecule type" value="Genomic_DNA"/>
</dbReference>
<gene>
    <name evidence="2" type="ORF">NOF53_11095</name>
</gene>
<protein>
    <submittedName>
        <fullName evidence="2">Uncharacterized protein</fullName>
    </submittedName>
</protein>